<evidence type="ECO:0000256" key="3">
    <source>
        <dbReference type="ARBA" id="ARBA00023012"/>
    </source>
</evidence>
<organism evidence="7 8">
    <name type="scientific">Granulicella rosea</name>
    <dbReference type="NCBI Taxonomy" id="474952"/>
    <lineage>
        <taxon>Bacteria</taxon>
        <taxon>Pseudomonadati</taxon>
        <taxon>Acidobacteriota</taxon>
        <taxon>Terriglobia</taxon>
        <taxon>Terriglobales</taxon>
        <taxon>Acidobacteriaceae</taxon>
        <taxon>Granulicella</taxon>
    </lineage>
</organism>
<keyword evidence="8" id="KW-1185">Reference proteome</keyword>
<sequence length="993" mass="109217">MVRPWLRFFLLVCLCKLGVCPAWAVDPSSRITQYGHTAWRLSDGMFEGAPNVIAQTPDGYLWVGTAAGLLRFDGVRFIRWEGVGDVKLPHGGIHSLFTAKDGSLWIGAGASLSHLQNGVLFNYSSEVALIVAIVQDDSGTIWAARQNLVVGGGLCKVAGLTLDCAGPSKTFPFPFGGAMAADHNGNLWVGAGGSYVRWSPISHTVYTPKLFEHLADIEGVRAVATAPDGRLLVGLAGVGAELGLEEIVDGAAKPYPVRGFDTTKIEIQKILFDRHGALWLGTPNGIYRIYRDVVDRYRESDGLSGGVVDDLFEDREGNMWVVTSQGIDRLRDLPIKTFGKKEGLTIDAVQSLFFAKDGALWVVNGNGLDVLRSGATISIEHEARIGPGDPIGVATQDNAGGIWIGRGNRLFRYDHGTMHQIAAPAGSPTDSTVESYAEDAQGDMWVAFGPSREIWKVHDDVATRFMVKTRLPSVYDMAFDHKGNLWIGDINGNLARIWGESIERIPFPHRGLPKALLQIAITDDDAVMGTTAGGVVLYKDGKEQTLGLGNGLPCENFRSFVFDHSANLWLTSECGTMEILHRDWMRWRQNPKAIVRPLLLDTLDGARFTEGFLTRAAAMTEDGKLWFADGNQLQMIDPANLARNVLPPLIRIEELFADGTSLGARQNISIPPLTRQLQIDYTATSLSNPQRVLFRYKLEGHDKDWQLAGTRRQAFYNDLKPGRYRFTVLACNNSGLWNEIGSSIIFTIAPAWFQTRWFMALSFLSAAMLLYGFYRLRVTQLRKRLQLQYTTRLEERTRVARDLHDTLLQTIQGTKLVAEEALHGSDDLTQLHNVVAKIHEWLSRAVIEGRAALTALRTGSHAGDLAERLRAAAEECSKDGRMEVEFDCIGVPVELSSSIMEEVFRIGYEAIRNACAHSQGRALEVQLIYAKALKLTVKDNGIGFDVHGASGRASGHYGLDGMRERAQQLGASLSVVSKVGSGTEVILIARFIK</sequence>
<dbReference type="Pfam" id="PF07730">
    <property type="entry name" value="HisKA_3"/>
    <property type="match status" value="1"/>
</dbReference>
<accession>A0A239HJ01</accession>
<keyword evidence="5" id="KW-0732">Signal</keyword>
<keyword evidence="2 7" id="KW-0418">Kinase</keyword>
<keyword evidence="4" id="KW-0472">Membrane</keyword>
<dbReference type="PANTHER" id="PTHR24421:SF62">
    <property type="entry name" value="SENSORY TRANSDUCTION HISTIDINE KINASE"/>
    <property type="match status" value="1"/>
</dbReference>
<dbReference type="Pfam" id="PF07494">
    <property type="entry name" value="Reg_prop"/>
    <property type="match status" value="1"/>
</dbReference>
<dbReference type="InterPro" id="IPR013783">
    <property type="entry name" value="Ig-like_fold"/>
</dbReference>
<gene>
    <name evidence="7" type="ORF">SAMN05421770_102423</name>
</gene>
<dbReference type="Gene3D" id="1.20.5.1930">
    <property type="match status" value="1"/>
</dbReference>
<dbReference type="Gene3D" id="2.60.40.10">
    <property type="entry name" value="Immunoglobulins"/>
    <property type="match status" value="1"/>
</dbReference>
<dbReference type="InterPro" id="IPR036890">
    <property type="entry name" value="HATPase_C_sf"/>
</dbReference>
<feature type="signal peptide" evidence="5">
    <location>
        <begin position="1"/>
        <end position="24"/>
    </location>
</feature>
<dbReference type="GO" id="GO:0046983">
    <property type="term" value="F:protein dimerization activity"/>
    <property type="evidence" value="ECO:0007669"/>
    <property type="project" value="InterPro"/>
</dbReference>
<dbReference type="Proteomes" id="UP000198356">
    <property type="component" value="Unassembled WGS sequence"/>
</dbReference>
<keyword evidence="3" id="KW-0902">Two-component regulatory system</keyword>
<dbReference type="InterPro" id="IPR003594">
    <property type="entry name" value="HATPase_dom"/>
</dbReference>
<feature type="transmembrane region" description="Helical" evidence="4">
    <location>
        <begin position="757"/>
        <end position="774"/>
    </location>
</feature>
<dbReference type="InterPro" id="IPR011123">
    <property type="entry name" value="Y_Y_Y"/>
</dbReference>
<dbReference type="Pfam" id="PF07495">
    <property type="entry name" value="Y_Y_Y"/>
    <property type="match status" value="1"/>
</dbReference>
<dbReference type="SMART" id="SM00387">
    <property type="entry name" value="HATPase_c"/>
    <property type="match status" value="1"/>
</dbReference>
<keyword evidence="4" id="KW-1133">Transmembrane helix</keyword>
<dbReference type="InterPro" id="IPR011110">
    <property type="entry name" value="Reg_prop"/>
</dbReference>
<evidence type="ECO:0000313" key="8">
    <source>
        <dbReference type="Proteomes" id="UP000198356"/>
    </source>
</evidence>
<dbReference type="Gene3D" id="3.30.565.10">
    <property type="entry name" value="Histidine kinase-like ATPase, C-terminal domain"/>
    <property type="match status" value="1"/>
</dbReference>
<evidence type="ECO:0000256" key="5">
    <source>
        <dbReference type="SAM" id="SignalP"/>
    </source>
</evidence>
<evidence type="ECO:0000256" key="1">
    <source>
        <dbReference type="ARBA" id="ARBA00022679"/>
    </source>
</evidence>
<evidence type="ECO:0000313" key="7">
    <source>
        <dbReference type="EMBL" id="SNS81327.1"/>
    </source>
</evidence>
<dbReference type="InterPro" id="IPR015943">
    <property type="entry name" value="WD40/YVTN_repeat-like_dom_sf"/>
</dbReference>
<dbReference type="Gene3D" id="2.130.10.10">
    <property type="entry name" value="YVTN repeat-like/Quinoprotein amine dehydrogenase"/>
    <property type="match status" value="3"/>
</dbReference>
<name>A0A239HJ01_9BACT</name>
<evidence type="ECO:0000256" key="2">
    <source>
        <dbReference type="ARBA" id="ARBA00022777"/>
    </source>
</evidence>
<proteinExistence type="predicted"/>
<keyword evidence="4" id="KW-0812">Transmembrane</keyword>
<evidence type="ECO:0000259" key="6">
    <source>
        <dbReference type="SMART" id="SM00387"/>
    </source>
</evidence>
<protein>
    <submittedName>
        <fullName evidence="7">Signal transduction histidine kinase</fullName>
    </submittedName>
</protein>
<evidence type="ECO:0000256" key="4">
    <source>
        <dbReference type="SAM" id="Phobius"/>
    </source>
</evidence>
<dbReference type="SUPFAM" id="SSF63829">
    <property type="entry name" value="Calcium-dependent phosphotriesterase"/>
    <property type="match status" value="4"/>
</dbReference>
<dbReference type="InterPro" id="IPR050482">
    <property type="entry name" value="Sensor_HK_TwoCompSys"/>
</dbReference>
<dbReference type="InterPro" id="IPR011712">
    <property type="entry name" value="Sig_transdc_His_kin_sub3_dim/P"/>
</dbReference>
<dbReference type="GO" id="GO:0016020">
    <property type="term" value="C:membrane"/>
    <property type="evidence" value="ECO:0007669"/>
    <property type="project" value="InterPro"/>
</dbReference>
<dbReference type="SUPFAM" id="SSF55874">
    <property type="entry name" value="ATPase domain of HSP90 chaperone/DNA topoisomerase II/histidine kinase"/>
    <property type="match status" value="1"/>
</dbReference>
<dbReference type="Pfam" id="PF02518">
    <property type="entry name" value="HATPase_c"/>
    <property type="match status" value="1"/>
</dbReference>
<dbReference type="EMBL" id="FZOU01000002">
    <property type="protein sequence ID" value="SNS81327.1"/>
    <property type="molecule type" value="Genomic_DNA"/>
</dbReference>
<dbReference type="PANTHER" id="PTHR24421">
    <property type="entry name" value="NITRATE/NITRITE SENSOR PROTEIN NARX-RELATED"/>
    <property type="match status" value="1"/>
</dbReference>
<feature type="chain" id="PRO_5012715020" evidence="5">
    <location>
        <begin position="25"/>
        <end position="993"/>
    </location>
</feature>
<dbReference type="CDD" id="cd16917">
    <property type="entry name" value="HATPase_UhpB-NarQ-NarX-like"/>
    <property type="match status" value="1"/>
</dbReference>
<dbReference type="AlphaFoldDB" id="A0A239HJ01"/>
<feature type="domain" description="Histidine kinase/HSP90-like ATPase" evidence="6">
    <location>
        <begin position="898"/>
        <end position="993"/>
    </location>
</feature>
<reference evidence="7 8" key="1">
    <citation type="submission" date="2017-06" db="EMBL/GenBank/DDBJ databases">
        <authorList>
            <person name="Kim H.J."/>
            <person name="Triplett B.A."/>
        </authorList>
    </citation>
    <scope>NUCLEOTIDE SEQUENCE [LARGE SCALE GENOMIC DNA]</scope>
    <source>
        <strain evidence="7 8">DSM 18704</strain>
    </source>
</reference>
<keyword evidence="1" id="KW-0808">Transferase</keyword>
<dbReference type="GO" id="GO:0000155">
    <property type="term" value="F:phosphorelay sensor kinase activity"/>
    <property type="evidence" value="ECO:0007669"/>
    <property type="project" value="InterPro"/>
</dbReference>